<keyword evidence="2" id="KW-0812">Transmembrane</keyword>
<reference evidence="4 5" key="1">
    <citation type="submission" date="2016-08" db="EMBL/GenBank/DDBJ databases">
        <title>Identification and validation of antigenic proteins from Pajaroellobacter abortibovis using de-novo genome sequence assembly and reverse vaccinology.</title>
        <authorList>
            <person name="Welly B.T."/>
            <person name="Miller M.R."/>
            <person name="Stott J.L."/>
            <person name="Blanchard M.T."/>
            <person name="Islas-Trejo A.D."/>
            <person name="O'Rourke S.M."/>
            <person name="Young A.E."/>
            <person name="Medrano J.F."/>
            <person name="Van Eenennaam A.L."/>
        </authorList>
    </citation>
    <scope>NUCLEOTIDE SEQUENCE [LARGE SCALE GENOMIC DNA]</scope>
    <source>
        <strain evidence="4 5">BTF92-0548A/99-0131</strain>
    </source>
</reference>
<accession>A0A1L6MXN0</accession>
<feature type="compositionally biased region" description="Pro residues" evidence="1">
    <location>
        <begin position="8"/>
        <end position="22"/>
    </location>
</feature>
<dbReference type="AlphaFoldDB" id="A0A1L6MXN0"/>
<dbReference type="EMBL" id="CP016908">
    <property type="protein sequence ID" value="APS00158.1"/>
    <property type="molecule type" value="Genomic_DNA"/>
</dbReference>
<dbReference type="Pfam" id="PF08308">
    <property type="entry name" value="PEGA"/>
    <property type="match status" value="1"/>
</dbReference>
<feature type="transmembrane region" description="Helical" evidence="2">
    <location>
        <begin position="137"/>
        <end position="158"/>
    </location>
</feature>
<protein>
    <recommendedName>
        <fullName evidence="3">PEGA domain-containing protein</fullName>
    </recommendedName>
</protein>
<evidence type="ECO:0000313" key="5">
    <source>
        <dbReference type="Proteomes" id="UP000185544"/>
    </source>
</evidence>
<feature type="region of interest" description="Disordered" evidence="1">
    <location>
        <begin position="387"/>
        <end position="426"/>
    </location>
</feature>
<feature type="compositionally biased region" description="Acidic residues" evidence="1">
    <location>
        <begin position="405"/>
        <end position="415"/>
    </location>
</feature>
<gene>
    <name evidence="4" type="ORF">BCY86_05285</name>
</gene>
<dbReference type="KEGG" id="pabo:BCY86_05285"/>
<organism evidence="4 5">
    <name type="scientific">Pajaroellobacter abortibovis</name>
    <dbReference type="NCBI Taxonomy" id="1882918"/>
    <lineage>
        <taxon>Bacteria</taxon>
        <taxon>Pseudomonadati</taxon>
        <taxon>Myxococcota</taxon>
        <taxon>Polyangia</taxon>
        <taxon>Polyangiales</taxon>
        <taxon>Polyangiaceae</taxon>
    </lineage>
</organism>
<keyword evidence="5" id="KW-1185">Reference proteome</keyword>
<dbReference type="RefSeq" id="WP_075276823.1">
    <property type="nucleotide sequence ID" value="NZ_CP016908.1"/>
</dbReference>
<keyword evidence="2" id="KW-1133">Transmembrane helix</keyword>
<dbReference type="OrthoDB" id="5500269at2"/>
<evidence type="ECO:0000313" key="4">
    <source>
        <dbReference type="EMBL" id="APS00158.1"/>
    </source>
</evidence>
<keyword evidence="2" id="KW-0472">Membrane</keyword>
<dbReference type="PANTHER" id="PTHR36194:SF1">
    <property type="entry name" value="S-LAYER-LIKE PROTEIN"/>
    <property type="match status" value="1"/>
</dbReference>
<feature type="region of interest" description="Disordered" evidence="1">
    <location>
        <begin position="75"/>
        <end position="105"/>
    </location>
</feature>
<evidence type="ECO:0000259" key="3">
    <source>
        <dbReference type="Pfam" id="PF08308"/>
    </source>
</evidence>
<name>A0A1L6MXN0_9BACT</name>
<evidence type="ECO:0000256" key="2">
    <source>
        <dbReference type="SAM" id="Phobius"/>
    </source>
</evidence>
<feature type="domain" description="PEGA" evidence="3">
    <location>
        <begin position="178"/>
        <end position="230"/>
    </location>
</feature>
<feature type="region of interest" description="Disordered" evidence="1">
    <location>
        <begin position="1"/>
        <end position="59"/>
    </location>
</feature>
<sequence>MNTKKRSPVPPPPHQPEKPSPPIRSEASKVSDPAPSIHLADELEPSVIPPPVQEEHMQSSLLEETIAAPIPLPIEWEANPNKPNQSPSKSEILHSPISPNDLRKRQDPRAYLPSQTAAHVQKESAMGTTSLKKKKRLVGGGLITLTLLIAMGALRIWLNQGGEINLSASDSKGGSAISNLTVLLDKNKLVCQTTPCTLKNIPPGEHILEVEAKGYQPHPAKIITVQVGNATIVDFSMVQLALSGLQFRTSLSSGQLSIDGQTVTGIPQEPYPLSPGSHTIRFEAGERYEPVEKKILLQEGTIEEVVLNPKVIQGKLTLQLGTPGARVFLFLGKQKKIIHTFPFSIELKPDQRYRIEARKKGYDPFEQNISFEDGQAEKVISLALTSTSREENTKHYHHRTKHTEQEEDSDDDTSSQDEGNISTSTQADKNVSFLNINSIPPALIQLDGKSLGNTPKLNLTVSPGSHTILFTNKEEGIQKTMTITLKPGETKTAAVKLRE</sequence>
<dbReference type="InterPro" id="IPR013229">
    <property type="entry name" value="PEGA"/>
</dbReference>
<dbReference type="STRING" id="1882918.BCY86_05285"/>
<dbReference type="Gene3D" id="2.60.40.1120">
    <property type="entry name" value="Carboxypeptidase-like, regulatory domain"/>
    <property type="match status" value="1"/>
</dbReference>
<dbReference type="PANTHER" id="PTHR36194">
    <property type="entry name" value="S-LAYER-LIKE PROTEIN"/>
    <property type="match status" value="1"/>
</dbReference>
<evidence type="ECO:0000256" key="1">
    <source>
        <dbReference type="SAM" id="MobiDB-lite"/>
    </source>
</evidence>
<dbReference type="Proteomes" id="UP000185544">
    <property type="component" value="Chromosome"/>
</dbReference>
<proteinExistence type="predicted"/>